<dbReference type="InterPro" id="IPR003735">
    <property type="entry name" value="Metal_Tscrpt_repr"/>
</dbReference>
<accession>A0A1Z2XTH3</accession>
<dbReference type="Proteomes" id="UP000596035">
    <property type="component" value="Chromosome"/>
</dbReference>
<proteinExistence type="predicted"/>
<reference evidence="2" key="1">
    <citation type="journal article" date="2017" name="Genome Announc.">
        <title>High-Quality Whole-Genome Sequences of the Oligo-Mouse-Microbiota Bacterial Community.</title>
        <authorList>
            <person name="Garzetti D."/>
            <person name="Brugiroux S."/>
            <person name="Bunk B."/>
            <person name="Pukall R."/>
            <person name="McCoy K.D."/>
            <person name="Macpherson A.J."/>
            <person name="Stecher B."/>
        </authorList>
    </citation>
    <scope>NUCLEOTIDE SEQUENCE</scope>
    <source>
        <strain evidence="2">KB18</strain>
    </source>
</reference>
<evidence type="ECO:0000313" key="5">
    <source>
        <dbReference type="Proteomes" id="UP000596035"/>
    </source>
</evidence>
<dbReference type="GO" id="GO:0003677">
    <property type="term" value="F:DNA binding"/>
    <property type="evidence" value="ECO:0007669"/>
    <property type="project" value="InterPro"/>
</dbReference>
<dbReference type="PANTHER" id="PTHR33677:SF3">
    <property type="entry name" value="COPPER-SENSING TRANSCRIPTIONAL REPRESSOR RICR"/>
    <property type="match status" value="1"/>
</dbReference>
<feature type="coiled-coil region" evidence="1">
    <location>
        <begin position="2"/>
        <end position="29"/>
    </location>
</feature>
<sequence length="97" mass="10985">MCEDCHKTRERSEEEYKRLINRLNRIEGQVRGIRGMLEKDAYCIDILAQTAAVGAALNAFSRELLSQHLRTCVAEGLRHGDDSKVDELTAALQKLLK</sequence>
<keyword evidence="4" id="KW-1185">Reference proteome</keyword>
<dbReference type="EMBL" id="CP065321">
    <property type="protein sequence ID" value="QQR30967.1"/>
    <property type="molecule type" value="Genomic_DNA"/>
</dbReference>
<dbReference type="InterPro" id="IPR038390">
    <property type="entry name" value="Metal_Tscrpt_repr_sf"/>
</dbReference>
<dbReference type="GO" id="GO:0045892">
    <property type="term" value="P:negative regulation of DNA-templated transcription"/>
    <property type="evidence" value="ECO:0007669"/>
    <property type="project" value="UniProtKB-ARBA"/>
</dbReference>
<evidence type="ECO:0000313" key="4">
    <source>
        <dbReference type="Proteomes" id="UP000196710"/>
    </source>
</evidence>
<dbReference type="KEGG" id="amur:ADH66_14165"/>
<evidence type="ECO:0000256" key="1">
    <source>
        <dbReference type="SAM" id="Coils"/>
    </source>
</evidence>
<protein>
    <submittedName>
        <fullName evidence="3">Metal-sensing transcriptional repressor</fullName>
    </submittedName>
    <submittedName>
        <fullName evidence="2">Metal-sensitive transcriptional repressor</fullName>
    </submittedName>
</protein>
<reference evidence="4" key="2">
    <citation type="submission" date="2017-05" db="EMBL/GenBank/DDBJ databases">
        <title>Improved OligoMM genomes.</title>
        <authorList>
            <person name="Garzetti D."/>
        </authorList>
    </citation>
    <scope>NUCLEOTIDE SEQUENCE [LARGE SCALE GENOMIC DNA]</scope>
    <source>
        <strain evidence="4">KB18</strain>
    </source>
</reference>
<dbReference type="Pfam" id="PF02583">
    <property type="entry name" value="Trns_repr_metal"/>
    <property type="match status" value="1"/>
</dbReference>
<dbReference type="RefSeq" id="WP_066539406.1">
    <property type="nucleotide sequence ID" value="NZ_CAJTCQ010000005.1"/>
</dbReference>
<dbReference type="PANTHER" id="PTHR33677">
    <property type="entry name" value="TRANSCRIPTIONAL REPRESSOR FRMR-RELATED"/>
    <property type="match status" value="1"/>
</dbReference>
<gene>
    <name evidence="2" type="ORF">ADH66_14165</name>
    <name evidence="3" type="ORF">I5Q82_04520</name>
</gene>
<dbReference type="GO" id="GO:0046872">
    <property type="term" value="F:metal ion binding"/>
    <property type="evidence" value="ECO:0007669"/>
    <property type="project" value="InterPro"/>
</dbReference>
<reference evidence="3 5" key="3">
    <citation type="submission" date="2020-11" db="EMBL/GenBank/DDBJ databases">
        <title>Closed and high quality bacterial genomes of the OMM12 community.</title>
        <authorList>
            <person name="Marbouty M."/>
            <person name="Lamy-Besnier Q."/>
            <person name="Debarbieux L."/>
            <person name="Koszul R."/>
        </authorList>
    </citation>
    <scope>NUCLEOTIDE SEQUENCE [LARGE SCALE GENOMIC DNA]</scope>
    <source>
        <strain evidence="3 5">KB18</strain>
    </source>
</reference>
<dbReference type="AlphaFoldDB" id="A0A1Z2XTH3"/>
<evidence type="ECO:0000313" key="3">
    <source>
        <dbReference type="EMBL" id="QQR30967.1"/>
    </source>
</evidence>
<dbReference type="Gene3D" id="1.20.58.1000">
    <property type="entry name" value="Metal-sensitive repressor, helix protomer"/>
    <property type="match status" value="1"/>
</dbReference>
<keyword evidence="1" id="KW-0175">Coiled coil</keyword>
<evidence type="ECO:0000313" key="2">
    <source>
        <dbReference type="EMBL" id="ASB41705.1"/>
    </source>
</evidence>
<dbReference type="Proteomes" id="UP000196710">
    <property type="component" value="Chromosome"/>
</dbReference>
<organism evidence="3 5">
    <name type="scientific">Acutalibacter muris</name>
    <dbReference type="NCBI Taxonomy" id="1796620"/>
    <lineage>
        <taxon>Bacteria</taxon>
        <taxon>Bacillati</taxon>
        <taxon>Bacillota</taxon>
        <taxon>Clostridia</taxon>
        <taxon>Eubacteriales</taxon>
        <taxon>Acutalibacteraceae</taxon>
        <taxon>Acutalibacter</taxon>
    </lineage>
</organism>
<name>A0A1Z2XTH3_9FIRM</name>
<dbReference type="EMBL" id="CP021422">
    <property type="protein sequence ID" value="ASB41705.1"/>
    <property type="molecule type" value="Genomic_DNA"/>
</dbReference>